<dbReference type="SUPFAM" id="SSF111369">
    <property type="entry name" value="HlyD-like secretion proteins"/>
    <property type="match status" value="1"/>
</dbReference>
<organism evidence="5 6">
    <name type="scientific">Arcticibacterium luteifluviistationis</name>
    <dbReference type="NCBI Taxonomy" id="1784714"/>
    <lineage>
        <taxon>Bacteria</taxon>
        <taxon>Pseudomonadati</taxon>
        <taxon>Bacteroidota</taxon>
        <taxon>Cytophagia</taxon>
        <taxon>Cytophagales</taxon>
        <taxon>Leadbetterellaceae</taxon>
        <taxon>Arcticibacterium</taxon>
    </lineage>
</organism>
<sequence>MLAACQSDQETMKPVTQDITESVYASGVLKSKNQYQAYATVSGIIHDVFVDEGAVVEIGSPLLSILDETQKLRTENLRLTNEFNALNINRGKLEEAKSYVNLTESQMKSDSINLERQKKLWEQNIGSKVTLEQKELAFKSAKANYKSAQEKLGELDRQLKYLSKQAQNNLLISNKSNSDYLVKSKVKGRVYQLNIEKGEFVSPQVPFAIIGDDEKYVLEMQVDEYDIVTVKLGMPVLVVLNSYQDSVFNAVVSKINPIMNLQSKTFTIEAEFVNEPPVLYPNISFEANVVIHTKKDAVLIPRNYLLNDSTVVNKSGEKVTVKTGLKDYQMVEILSGIGVNEELILPEQ</sequence>
<accession>A0A2Z4G8D4</accession>
<feature type="domain" description="CusB-like beta-barrel" evidence="4">
    <location>
        <begin position="218"/>
        <end position="288"/>
    </location>
</feature>
<dbReference type="Gene3D" id="2.40.50.100">
    <property type="match status" value="1"/>
</dbReference>
<dbReference type="InterPro" id="IPR050465">
    <property type="entry name" value="UPF0194_transport"/>
</dbReference>
<evidence type="ECO:0000256" key="2">
    <source>
        <dbReference type="ARBA" id="ARBA00023054"/>
    </source>
</evidence>
<evidence type="ECO:0000259" key="4">
    <source>
        <dbReference type="Pfam" id="PF25954"/>
    </source>
</evidence>
<dbReference type="Pfam" id="PF25954">
    <property type="entry name" value="Beta-barrel_RND_2"/>
    <property type="match status" value="1"/>
</dbReference>
<comment type="subcellular location">
    <subcellularLocation>
        <location evidence="1">Cell envelope</location>
    </subcellularLocation>
</comment>
<dbReference type="GO" id="GO:0030313">
    <property type="term" value="C:cell envelope"/>
    <property type="evidence" value="ECO:0007669"/>
    <property type="project" value="UniProtKB-SubCell"/>
</dbReference>
<proteinExistence type="predicted"/>
<dbReference type="AlphaFoldDB" id="A0A2Z4G8D4"/>
<protein>
    <submittedName>
        <fullName evidence="5">RND transporter</fullName>
    </submittedName>
</protein>
<evidence type="ECO:0000313" key="5">
    <source>
        <dbReference type="EMBL" id="AWV97459.1"/>
    </source>
</evidence>
<keyword evidence="2 3" id="KW-0175">Coiled coil</keyword>
<reference evidence="5 6" key="1">
    <citation type="submission" date="2018-05" db="EMBL/GenBank/DDBJ databases">
        <title>Complete genome sequence of Arcticibacterium luteifluviistationis SM1504T, a cytophagaceae bacterium isolated from Arctic surface seawater.</title>
        <authorList>
            <person name="Li Y."/>
            <person name="Qin Q.-L."/>
        </authorList>
    </citation>
    <scope>NUCLEOTIDE SEQUENCE [LARGE SCALE GENOMIC DNA]</scope>
    <source>
        <strain evidence="5 6">SM1504</strain>
    </source>
</reference>
<evidence type="ECO:0000256" key="1">
    <source>
        <dbReference type="ARBA" id="ARBA00004196"/>
    </source>
</evidence>
<dbReference type="Gene3D" id="1.10.287.470">
    <property type="entry name" value="Helix hairpin bin"/>
    <property type="match status" value="1"/>
</dbReference>
<dbReference type="Gene3D" id="2.40.30.170">
    <property type="match status" value="1"/>
</dbReference>
<dbReference type="Proteomes" id="UP000249873">
    <property type="component" value="Chromosome"/>
</dbReference>
<evidence type="ECO:0000256" key="3">
    <source>
        <dbReference type="SAM" id="Coils"/>
    </source>
</evidence>
<keyword evidence="6" id="KW-1185">Reference proteome</keyword>
<dbReference type="OrthoDB" id="869610at2"/>
<dbReference type="InterPro" id="IPR058792">
    <property type="entry name" value="Beta-barrel_RND_2"/>
</dbReference>
<dbReference type="PANTHER" id="PTHR32347">
    <property type="entry name" value="EFFLUX SYSTEM COMPONENT YKNX-RELATED"/>
    <property type="match status" value="1"/>
</dbReference>
<dbReference type="EMBL" id="CP029480">
    <property type="protein sequence ID" value="AWV97459.1"/>
    <property type="molecule type" value="Genomic_DNA"/>
</dbReference>
<name>A0A2Z4G8D4_9BACT</name>
<evidence type="ECO:0000313" key="6">
    <source>
        <dbReference type="Proteomes" id="UP000249873"/>
    </source>
</evidence>
<dbReference type="KEGG" id="als:DJ013_04450"/>
<gene>
    <name evidence="5" type="ORF">DJ013_04450</name>
</gene>
<feature type="coiled-coil region" evidence="3">
    <location>
        <begin position="131"/>
        <end position="165"/>
    </location>
</feature>